<dbReference type="AlphaFoldDB" id="A0A094QQ49"/>
<comment type="caution">
    <text evidence="1">The sequence shown here is derived from an EMBL/GenBank/DDBJ whole genome shotgun (WGS) entry which is preliminary data.</text>
</comment>
<gene>
    <name evidence="1" type="ORF">GM51_11905</name>
</gene>
<accession>A0A094QQ49</accession>
<sequence>MKIYFAGPLFTPYERTFIDQCAKRMRDAGMEVFVPHEIALPDPVTPKFIFDTDAREVLGANVVLALLDGPMVDDGTANEIGIFWAEMRHDKSKKGMIGLVTDTRVIRDRNMIDGKGINLFVRGCVEDAGHVVDSFDKAFNILLKWQQEIDS</sequence>
<evidence type="ECO:0008006" key="2">
    <source>
        <dbReference type="Google" id="ProtNLM"/>
    </source>
</evidence>
<evidence type="ECO:0000313" key="1">
    <source>
        <dbReference type="EMBL" id="KGA16761.1"/>
    </source>
</evidence>
<name>A0A094QQ49_9ZZZZ</name>
<proteinExistence type="predicted"/>
<dbReference type="Gene3D" id="3.40.50.450">
    <property type="match status" value="1"/>
</dbReference>
<dbReference type="EMBL" id="JNSL01000076">
    <property type="protein sequence ID" value="KGA16761.1"/>
    <property type="molecule type" value="Genomic_DNA"/>
</dbReference>
<protein>
    <recommendedName>
        <fullName evidence="2">Nucleoside 2-deoxyribosyltransferase</fullName>
    </recommendedName>
</protein>
<dbReference type="InterPro" id="IPR007710">
    <property type="entry name" value="Nucleoside_deoxyribTrfase"/>
</dbReference>
<dbReference type="SUPFAM" id="SSF52309">
    <property type="entry name" value="N-(deoxy)ribosyltransferase-like"/>
    <property type="match status" value="1"/>
</dbReference>
<organism evidence="1">
    <name type="scientific">freshwater metagenome</name>
    <dbReference type="NCBI Taxonomy" id="449393"/>
    <lineage>
        <taxon>unclassified sequences</taxon>
        <taxon>metagenomes</taxon>
        <taxon>ecological metagenomes</taxon>
    </lineage>
</organism>
<dbReference type="Pfam" id="PF05014">
    <property type="entry name" value="Nuc_deoxyrib_tr"/>
    <property type="match status" value="1"/>
</dbReference>
<reference evidence="1" key="1">
    <citation type="submission" date="2014-06" db="EMBL/GenBank/DDBJ databases">
        <title>Key roles for freshwater Actinobacteria revealed by deep metagenomic sequencing.</title>
        <authorList>
            <person name="Ghai R."/>
            <person name="Mizuno C.M."/>
            <person name="Picazo A."/>
            <person name="Camacho A."/>
            <person name="Rodriguez-Valera F."/>
        </authorList>
    </citation>
    <scope>NUCLEOTIDE SEQUENCE</scope>
</reference>